<dbReference type="GO" id="GO:0003723">
    <property type="term" value="F:RNA binding"/>
    <property type="evidence" value="ECO:0007669"/>
    <property type="project" value="UniProtKB-UniRule"/>
</dbReference>
<dbReference type="InterPro" id="IPR000504">
    <property type="entry name" value="RRM_dom"/>
</dbReference>
<evidence type="ECO:0000313" key="4">
    <source>
        <dbReference type="EMBL" id="KAG2205627.1"/>
    </source>
</evidence>
<evidence type="ECO:0000259" key="3">
    <source>
        <dbReference type="PROSITE" id="PS50102"/>
    </source>
</evidence>
<dbReference type="OrthoDB" id="439808at2759"/>
<feature type="domain" description="RRM" evidence="3">
    <location>
        <begin position="2"/>
        <end position="39"/>
    </location>
</feature>
<comment type="caution">
    <text evidence="4">The sequence shown here is derived from an EMBL/GenBank/DDBJ whole genome shotgun (WGS) entry which is preliminary data.</text>
</comment>
<dbReference type="InterPro" id="IPR050886">
    <property type="entry name" value="RNA-binding_reg"/>
</dbReference>
<keyword evidence="1 2" id="KW-0694">RNA-binding</keyword>
<dbReference type="GO" id="GO:0005634">
    <property type="term" value="C:nucleus"/>
    <property type="evidence" value="ECO:0007669"/>
    <property type="project" value="TreeGrafter"/>
</dbReference>
<dbReference type="PANTHER" id="PTHR48024">
    <property type="entry name" value="GEO13361P1-RELATED"/>
    <property type="match status" value="1"/>
</dbReference>
<proteinExistence type="predicted"/>
<dbReference type="Proteomes" id="UP000650833">
    <property type="component" value="Unassembled WGS sequence"/>
</dbReference>
<keyword evidence="5" id="KW-1185">Reference proteome</keyword>
<organism evidence="4 5">
    <name type="scientific">Mucor plumbeus</name>
    <dbReference type="NCBI Taxonomy" id="97098"/>
    <lineage>
        <taxon>Eukaryota</taxon>
        <taxon>Fungi</taxon>
        <taxon>Fungi incertae sedis</taxon>
        <taxon>Mucoromycota</taxon>
        <taxon>Mucoromycotina</taxon>
        <taxon>Mucoromycetes</taxon>
        <taxon>Mucorales</taxon>
        <taxon>Mucorineae</taxon>
        <taxon>Mucoraceae</taxon>
        <taxon>Mucor</taxon>
    </lineage>
</organism>
<feature type="non-terminal residue" evidence="4">
    <location>
        <position position="39"/>
    </location>
</feature>
<dbReference type="PANTHER" id="PTHR48024:SF61">
    <property type="entry name" value="GLYCINE-RICH RNA-BINDING PROTEIN 2, MITOCHONDRIAL"/>
    <property type="match status" value="1"/>
</dbReference>
<sequence>MTKLFVGGLSWGTDEQTLHQAFSEYGQVVDAIVIKDRET</sequence>
<evidence type="ECO:0000256" key="1">
    <source>
        <dbReference type="ARBA" id="ARBA00022884"/>
    </source>
</evidence>
<dbReference type="Gene3D" id="3.30.70.330">
    <property type="match status" value="1"/>
</dbReference>
<dbReference type="InterPro" id="IPR035979">
    <property type="entry name" value="RBD_domain_sf"/>
</dbReference>
<dbReference type="InterPro" id="IPR012677">
    <property type="entry name" value="Nucleotide-bd_a/b_plait_sf"/>
</dbReference>
<protein>
    <recommendedName>
        <fullName evidence="3">RRM domain-containing protein</fullName>
    </recommendedName>
</protein>
<dbReference type="GO" id="GO:0005739">
    <property type="term" value="C:mitochondrion"/>
    <property type="evidence" value="ECO:0007669"/>
    <property type="project" value="TreeGrafter"/>
</dbReference>
<dbReference type="EMBL" id="JAEPRC010000169">
    <property type="protein sequence ID" value="KAG2205627.1"/>
    <property type="molecule type" value="Genomic_DNA"/>
</dbReference>
<accession>A0A8H7V4X1</accession>
<gene>
    <name evidence="4" type="ORF">INT46_003454</name>
</gene>
<evidence type="ECO:0000313" key="5">
    <source>
        <dbReference type="Proteomes" id="UP000650833"/>
    </source>
</evidence>
<dbReference type="Pfam" id="PF00076">
    <property type="entry name" value="RRM_1"/>
    <property type="match status" value="1"/>
</dbReference>
<dbReference type="SUPFAM" id="SSF54928">
    <property type="entry name" value="RNA-binding domain, RBD"/>
    <property type="match status" value="1"/>
</dbReference>
<name>A0A8H7V4X1_9FUNG</name>
<evidence type="ECO:0000256" key="2">
    <source>
        <dbReference type="PROSITE-ProRule" id="PRU00176"/>
    </source>
</evidence>
<reference evidence="4" key="1">
    <citation type="submission" date="2020-12" db="EMBL/GenBank/DDBJ databases">
        <title>Metabolic potential, ecology and presence of endohyphal bacteria is reflected in genomic diversity of Mucoromycotina.</title>
        <authorList>
            <person name="Muszewska A."/>
            <person name="Okrasinska A."/>
            <person name="Steczkiewicz K."/>
            <person name="Drgas O."/>
            <person name="Orlowska M."/>
            <person name="Perlinska-Lenart U."/>
            <person name="Aleksandrzak-Piekarczyk T."/>
            <person name="Szatraj K."/>
            <person name="Zielenkiewicz U."/>
            <person name="Pilsyk S."/>
            <person name="Malc E."/>
            <person name="Mieczkowski P."/>
            <person name="Kruszewska J.S."/>
            <person name="Biernat P."/>
            <person name="Pawlowska J."/>
        </authorList>
    </citation>
    <scope>NUCLEOTIDE SEQUENCE</scope>
    <source>
        <strain evidence="4">CBS 226.32</strain>
    </source>
</reference>
<dbReference type="AlphaFoldDB" id="A0A8H7V4X1"/>
<dbReference type="PROSITE" id="PS50102">
    <property type="entry name" value="RRM"/>
    <property type="match status" value="1"/>
</dbReference>